<name>A0A2P6NWQ9_9EUKA</name>
<gene>
    <name evidence="3" type="ORF">PROFUN_03280</name>
</gene>
<organism evidence="3 4">
    <name type="scientific">Planoprotostelium fungivorum</name>
    <dbReference type="NCBI Taxonomy" id="1890364"/>
    <lineage>
        <taxon>Eukaryota</taxon>
        <taxon>Amoebozoa</taxon>
        <taxon>Evosea</taxon>
        <taxon>Variosea</taxon>
        <taxon>Cavosteliida</taxon>
        <taxon>Cavosteliaceae</taxon>
        <taxon>Planoprotostelium</taxon>
    </lineage>
</organism>
<dbReference type="AlphaFoldDB" id="A0A2P6NWQ9"/>
<evidence type="ECO:0000313" key="4">
    <source>
        <dbReference type="Proteomes" id="UP000241769"/>
    </source>
</evidence>
<feature type="domain" description="Rhodanese" evidence="2">
    <location>
        <begin position="67"/>
        <end position="117"/>
    </location>
</feature>
<evidence type="ECO:0000313" key="3">
    <source>
        <dbReference type="EMBL" id="PRP88366.1"/>
    </source>
</evidence>
<feature type="region of interest" description="Disordered" evidence="1">
    <location>
        <begin position="186"/>
        <end position="207"/>
    </location>
</feature>
<accession>A0A2P6NWQ9</accession>
<sequence length="612" mass="71300">MSTEKFYKYGTYEWGRSYPPKHEKLDYKCAVRQEGNGDVRVMVAGKLVEMLTTADTISDIGDVAARGWTAQLAAQLAAQFGFKIIFHFEERTHAMSTEKFYKYGTYEWGRSYPPKHEKLDYKCAVRIHHFVRKMEKKQGCDWLGEIFERSVEDLSQSDKFEIIYTMNQLKEKVRMYQYDLPRRTGDAVYSRRPESEAKDREDRFDEAVRHHKLDPTLSILKNLENKIKAGDHLRVAQIYQSIRVLHNKPLEGEDRKKKKKDKNEEKEKRDKKDKNEQKEKAKKKMSSESSDSSSAEDMERDKSSEEKKRERMESAEEIHARQERKVKYKSSQRRQEEEEEREEETEEVHEGRDYKRHYATKASMSAPKLSQANKKKDKVVIELSSDESAPEKEYDLGTDEMMMNDPGVRDYMEEWSVPSPPSTTQSNATRGPEVDTKYSLEMMEELLVEVCLEYIHHREEQTLVIEAAFSNFRQVTELKLRSAMSLIGDKLPAIQEKNYKTPFKGAVPKDDAEATALKLHKKNEAALIEKLNSKLGRPLANSSQRVLLMTTYLRDCARTLFSQCIDQHFLMHRRLKHWTIPKENEEVIKYMVLPSILTLSHTLTGTLGSIGG</sequence>
<dbReference type="InterPro" id="IPR001763">
    <property type="entry name" value="Rhodanese-like_dom"/>
</dbReference>
<keyword evidence="4" id="KW-1185">Reference proteome</keyword>
<feature type="compositionally biased region" description="Basic and acidic residues" evidence="1">
    <location>
        <begin position="250"/>
        <end position="279"/>
    </location>
</feature>
<evidence type="ECO:0000256" key="1">
    <source>
        <dbReference type="SAM" id="MobiDB-lite"/>
    </source>
</evidence>
<protein>
    <recommendedName>
        <fullName evidence="2">Rhodanese domain-containing protein</fullName>
    </recommendedName>
</protein>
<dbReference type="Proteomes" id="UP000241769">
    <property type="component" value="Unassembled WGS sequence"/>
</dbReference>
<evidence type="ECO:0000259" key="2">
    <source>
        <dbReference type="PROSITE" id="PS50206"/>
    </source>
</evidence>
<dbReference type="InParanoid" id="A0A2P6NWQ9"/>
<feature type="compositionally biased region" description="Basic and acidic residues" evidence="1">
    <location>
        <begin position="297"/>
        <end position="325"/>
    </location>
</feature>
<comment type="caution">
    <text evidence="3">The sequence shown here is derived from an EMBL/GenBank/DDBJ whole genome shotgun (WGS) entry which is preliminary data.</text>
</comment>
<dbReference type="EMBL" id="MDYQ01000011">
    <property type="protein sequence ID" value="PRP88366.1"/>
    <property type="molecule type" value="Genomic_DNA"/>
</dbReference>
<reference evidence="3 4" key="1">
    <citation type="journal article" date="2018" name="Genome Biol. Evol.">
        <title>Multiple Roots of Fruiting Body Formation in Amoebozoa.</title>
        <authorList>
            <person name="Hillmann F."/>
            <person name="Forbes G."/>
            <person name="Novohradska S."/>
            <person name="Ferling I."/>
            <person name="Riege K."/>
            <person name="Groth M."/>
            <person name="Westermann M."/>
            <person name="Marz M."/>
            <person name="Spaller T."/>
            <person name="Winckler T."/>
            <person name="Schaap P."/>
            <person name="Glockner G."/>
        </authorList>
    </citation>
    <scope>NUCLEOTIDE SEQUENCE [LARGE SCALE GENOMIC DNA]</scope>
    <source>
        <strain evidence="3 4">Jena</strain>
    </source>
</reference>
<feature type="compositionally biased region" description="Acidic residues" evidence="1">
    <location>
        <begin position="337"/>
        <end position="347"/>
    </location>
</feature>
<proteinExistence type="predicted"/>
<dbReference type="PROSITE" id="PS50206">
    <property type="entry name" value="RHODANESE_3"/>
    <property type="match status" value="1"/>
</dbReference>
<feature type="region of interest" description="Disordered" evidence="1">
    <location>
        <begin position="250"/>
        <end position="375"/>
    </location>
</feature>